<gene>
    <name evidence="2" type="ORF">B5F75_05575</name>
</gene>
<proteinExistence type="predicted"/>
<evidence type="ECO:0000313" key="2">
    <source>
        <dbReference type="EMBL" id="OUO56661.1"/>
    </source>
</evidence>
<dbReference type="AlphaFoldDB" id="A0A1Y4DMP0"/>
<comment type="caution">
    <text evidence="2">The sequence shown here is derived from an EMBL/GenBank/DDBJ whole genome shotgun (WGS) entry which is preliminary data.</text>
</comment>
<evidence type="ECO:0000259" key="1">
    <source>
        <dbReference type="Pfam" id="PF13274"/>
    </source>
</evidence>
<reference evidence="3" key="1">
    <citation type="submission" date="2017-04" db="EMBL/GenBank/DDBJ databases">
        <title>Function of individual gut microbiota members based on whole genome sequencing of pure cultures obtained from chicken caecum.</title>
        <authorList>
            <person name="Medvecky M."/>
            <person name="Cejkova D."/>
            <person name="Polansky O."/>
            <person name="Karasova D."/>
            <person name="Kubasova T."/>
            <person name="Cizek A."/>
            <person name="Rychlik I."/>
        </authorList>
    </citation>
    <scope>NUCLEOTIDE SEQUENCE [LARGE SCALE GENOMIC DNA]</scope>
    <source>
        <strain evidence="3">An273</strain>
    </source>
</reference>
<dbReference type="Proteomes" id="UP000196368">
    <property type="component" value="Unassembled WGS sequence"/>
</dbReference>
<feature type="domain" description="Antitoxin SocA-like Panacea" evidence="1">
    <location>
        <begin position="23"/>
        <end position="115"/>
    </location>
</feature>
<dbReference type="OrthoDB" id="9799173at2"/>
<dbReference type="Pfam" id="PF13274">
    <property type="entry name" value="SocA_Panacea"/>
    <property type="match status" value="1"/>
</dbReference>
<dbReference type="EMBL" id="NFJD01000003">
    <property type="protein sequence ID" value="OUO56661.1"/>
    <property type="molecule type" value="Genomic_DNA"/>
</dbReference>
<keyword evidence="3" id="KW-1185">Reference proteome</keyword>
<name>A0A1Y4DMP0_9BACT</name>
<accession>A0A1Y4DMP0</accession>
<sequence>MASVFDVAQYILQRINPISGIKLQKLVYYCQAWHLAWNEGRPLFDDRIEAWINGPVVRNLYNLHRRQTKIYSLPEGNADRLTAAQKESIQKVLDNYGNKEDTWLILRSHQEAPWKDARRGLSPLEASTNEVSIESIHSFYKNKNIENCVK</sequence>
<protein>
    <recommendedName>
        <fullName evidence="1">Antitoxin SocA-like Panacea domain-containing protein</fullName>
    </recommendedName>
</protein>
<dbReference type="RefSeq" id="WP_087288801.1">
    <property type="nucleotide sequence ID" value="NZ_NFJD01000003.1"/>
</dbReference>
<evidence type="ECO:0000313" key="3">
    <source>
        <dbReference type="Proteomes" id="UP000196368"/>
    </source>
</evidence>
<dbReference type="InterPro" id="IPR025272">
    <property type="entry name" value="SocA_Panacea"/>
</dbReference>
<organism evidence="2 3">
    <name type="scientific">Candidatus Avelusimicrobium gallicola</name>
    <dbReference type="NCBI Taxonomy" id="2562704"/>
    <lineage>
        <taxon>Bacteria</taxon>
        <taxon>Pseudomonadati</taxon>
        <taxon>Elusimicrobiota</taxon>
        <taxon>Elusimicrobia</taxon>
        <taxon>Elusimicrobiales</taxon>
        <taxon>Elusimicrobiaceae</taxon>
        <taxon>Candidatus Avelusimicrobium</taxon>
    </lineage>
</organism>